<comment type="function">
    <text evidence="3">Acetylates the N-terminal alanine of ribosomal protein bS18.</text>
</comment>
<proteinExistence type="inferred from homology"/>
<dbReference type="RefSeq" id="WP_265134715.1">
    <property type="nucleotide sequence ID" value="NZ_FXTX01000014.1"/>
</dbReference>
<comment type="subcellular location">
    <subcellularLocation>
        <location evidence="3">Cytoplasm</location>
    </subcellularLocation>
</comment>
<dbReference type="NCBIfam" id="TIGR01575">
    <property type="entry name" value="rimI"/>
    <property type="match status" value="1"/>
</dbReference>
<dbReference type="InterPro" id="IPR000182">
    <property type="entry name" value="GNAT_dom"/>
</dbReference>
<comment type="caution">
    <text evidence="5">The sequence shown here is derived from an EMBL/GenBank/DDBJ whole genome shotgun (WGS) entry which is preliminary data.</text>
</comment>
<dbReference type="CDD" id="cd04301">
    <property type="entry name" value="NAT_SF"/>
    <property type="match status" value="1"/>
</dbReference>
<dbReference type="InterPro" id="IPR006464">
    <property type="entry name" value="AcTrfase_RimI/Ard1"/>
</dbReference>
<comment type="similarity">
    <text evidence="3">Belongs to the acetyltransferase family. RimI subfamily.</text>
</comment>
<dbReference type="GO" id="GO:0005737">
    <property type="term" value="C:cytoplasm"/>
    <property type="evidence" value="ECO:0007669"/>
    <property type="project" value="UniProtKB-SubCell"/>
</dbReference>
<reference evidence="5" key="1">
    <citation type="submission" date="2017-05" db="EMBL/GenBank/DDBJ databases">
        <authorList>
            <person name="Varghese N."/>
            <person name="Submissions S."/>
        </authorList>
    </citation>
    <scope>NUCLEOTIDE SEQUENCE</scope>
    <source>
        <strain evidence="5">DSM 18763</strain>
    </source>
</reference>
<dbReference type="Gene3D" id="3.40.630.30">
    <property type="match status" value="1"/>
</dbReference>
<evidence type="ECO:0000256" key="2">
    <source>
        <dbReference type="ARBA" id="ARBA00023315"/>
    </source>
</evidence>
<evidence type="ECO:0000313" key="5">
    <source>
        <dbReference type="EMBL" id="SMP16039.1"/>
    </source>
</evidence>
<keyword evidence="6" id="KW-1185">Reference proteome</keyword>
<dbReference type="Proteomes" id="UP001157947">
    <property type="component" value="Unassembled WGS sequence"/>
</dbReference>
<name>A0AA45WN09_9AQUI</name>
<dbReference type="PROSITE" id="PS51186">
    <property type="entry name" value="GNAT"/>
    <property type="match status" value="1"/>
</dbReference>
<protein>
    <recommendedName>
        <fullName evidence="3">[Ribosomal protein bS18]-alanine N-acetyltransferase</fullName>
        <ecNumber evidence="3">2.3.1.266</ecNumber>
    </recommendedName>
</protein>
<dbReference type="InterPro" id="IPR051556">
    <property type="entry name" value="N-term/lysine_N-AcTrnsfr"/>
</dbReference>
<evidence type="ECO:0000259" key="4">
    <source>
        <dbReference type="PROSITE" id="PS51186"/>
    </source>
</evidence>
<evidence type="ECO:0000256" key="1">
    <source>
        <dbReference type="ARBA" id="ARBA00022679"/>
    </source>
</evidence>
<keyword evidence="3" id="KW-0963">Cytoplasm</keyword>
<evidence type="ECO:0000256" key="3">
    <source>
        <dbReference type="RuleBase" id="RU363094"/>
    </source>
</evidence>
<dbReference type="PANTHER" id="PTHR42919:SF8">
    <property type="entry name" value="N-ALPHA-ACETYLTRANSFERASE 50"/>
    <property type="match status" value="1"/>
</dbReference>
<dbReference type="EMBL" id="FXTX01000014">
    <property type="protein sequence ID" value="SMP16039.1"/>
    <property type="molecule type" value="Genomic_DNA"/>
</dbReference>
<comment type="catalytic activity">
    <reaction evidence="3">
        <text>N-terminal L-alanyl-[ribosomal protein bS18] + acetyl-CoA = N-terminal N(alpha)-acetyl-L-alanyl-[ribosomal protein bS18] + CoA + H(+)</text>
        <dbReference type="Rhea" id="RHEA:43756"/>
        <dbReference type="Rhea" id="RHEA-COMP:10676"/>
        <dbReference type="Rhea" id="RHEA-COMP:10677"/>
        <dbReference type="ChEBI" id="CHEBI:15378"/>
        <dbReference type="ChEBI" id="CHEBI:57287"/>
        <dbReference type="ChEBI" id="CHEBI:57288"/>
        <dbReference type="ChEBI" id="CHEBI:64718"/>
        <dbReference type="ChEBI" id="CHEBI:83683"/>
        <dbReference type="EC" id="2.3.1.266"/>
    </reaction>
</comment>
<dbReference type="GO" id="GO:0008999">
    <property type="term" value="F:protein-N-terminal-alanine acetyltransferase activity"/>
    <property type="evidence" value="ECO:0007669"/>
    <property type="project" value="UniProtKB-EC"/>
</dbReference>
<dbReference type="EC" id="2.3.1.266" evidence="3"/>
<dbReference type="SUPFAM" id="SSF55729">
    <property type="entry name" value="Acyl-CoA N-acyltransferases (Nat)"/>
    <property type="match status" value="1"/>
</dbReference>
<dbReference type="InterPro" id="IPR016181">
    <property type="entry name" value="Acyl_CoA_acyltransferase"/>
</dbReference>
<dbReference type="Pfam" id="PF00583">
    <property type="entry name" value="Acetyltransf_1"/>
    <property type="match status" value="1"/>
</dbReference>
<dbReference type="AlphaFoldDB" id="A0AA45WN09"/>
<feature type="domain" description="N-acetyltransferase" evidence="4">
    <location>
        <begin position="1"/>
        <end position="136"/>
    </location>
</feature>
<keyword evidence="2" id="KW-0012">Acyltransferase</keyword>
<accession>A0AA45WN09</accession>
<gene>
    <name evidence="5" type="ORF">SAMN06264868_11443</name>
</gene>
<evidence type="ECO:0000313" key="6">
    <source>
        <dbReference type="Proteomes" id="UP001157947"/>
    </source>
</evidence>
<organism evidence="5 6">
    <name type="scientific">Venenivibrio stagnispumantis</name>
    <dbReference type="NCBI Taxonomy" id="407998"/>
    <lineage>
        <taxon>Bacteria</taxon>
        <taxon>Pseudomonadati</taxon>
        <taxon>Aquificota</taxon>
        <taxon>Aquificia</taxon>
        <taxon>Aquificales</taxon>
        <taxon>Hydrogenothermaceae</taxon>
        <taxon>Venenivibrio</taxon>
    </lineage>
</organism>
<dbReference type="PANTHER" id="PTHR42919">
    <property type="entry name" value="N-ALPHA-ACETYLTRANSFERASE"/>
    <property type="match status" value="1"/>
</dbReference>
<sequence length="139" mass="16448">MIIEDLTEKDIEPVKQIIKEALNRDYQFSKNAIKKILKIKDKIVAVFELNIIFDTAEILIISVKPEYQQKGIGKEIMNYIINFCKSNNVKYIYLEVAENNQKAINLYKKFGFEVYNIRKDYYENNINALLMKKEIICKI</sequence>
<keyword evidence="1" id="KW-0808">Transferase</keyword>